<proteinExistence type="predicted"/>
<organism evidence="1 2">
    <name type="scientific">Nocardioides abyssi</name>
    <dbReference type="NCBI Taxonomy" id="3058370"/>
    <lineage>
        <taxon>Bacteria</taxon>
        <taxon>Bacillati</taxon>
        <taxon>Actinomycetota</taxon>
        <taxon>Actinomycetes</taxon>
        <taxon>Propionibacteriales</taxon>
        <taxon>Nocardioidaceae</taxon>
        <taxon>Nocardioides</taxon>
    </lineage>
</organism>
<reference evidence="1" key="1">
    <citation type="submission" date="2023-06" db="EMBL/GenBank/DDBJ databases">
        <title>Draft genome sequence of Nocardioides sp. SOB72.</title>
        <authorList>
            <person name="Zhang G."/>
        </authorList>
    </citation>
    <scope>NUCLEOTIDE SEQUENCE</scope>
    <source>
        <strain evidence="1">SOB72</strain>
    </source>
</reference>
<dbReference type="PROSITE" id="PS51257">
    <property type="entry name" value="PROKAR_LIPOPROTEIN"/>
    <property type="match status" value="1"/>
</dbReference>
<keyword evidence="2" id="KW-1185">Reference proteome</keyword>
<sequence length="136" mass="14057">MRTLLVTSTLVAAVGLLGACSEAEDAVRGAARDAGCAAAQRVADQAERTARDAVADIGADPQAARRELEGVRDALRAAEAGLSGETGAQVERARDAVDALLVQARRAADGTRVDDRAVDDAERRLDDAVGEITTIC</sequence>
<gene>
    <name evidence="1" type="ORF">QWY29_13530</name>
</gene>
<name>A0ABT8EW14_9ACTN</name>
<protein>
    <recommendedName>
        <fullName evidence="3">DUF4398 domain-containing protein</fullName>
    </recommendedName>
</protein>
<evidence type="ECO:0000313" key="2">
    <source>
        <dbReference type="Proteomes" id="UP001168537"/>
    </source>
</evidence>
<dbReference type="RefSeq" id="WP_300961549.1">
    <property type="nucleotide sequence ID" value="NZ_JAUHJR010000005.1"/>
</dbReference>
<evidence type="ECO:0008006" key="3">
    <source>
        <dbReference type="Google" id="ProtNLM"/>
    </source>
</evidence>
<evidence type="ECO:0000313" key="1">
    <source>
        <dbReference type="EMBL" id="MDN4162382.1"/>
    </source>
</evidence>
<dbReference type="Proteomes" id="UP001168537">
    <property type="component" value="Unassembled WGS sequence"/>
</dbReference>
<accession>A0ABT8EW14</accession>
<dbReference type="EMBL" id="JAUHJR010000005">
    <property type="protein sequence ID" value="MDN4162382.1"/>
    <property type="molecule type" value="Genomic_DNA"/>
</dbReference>
<comment type="caution">
    <text evidence="1">The sequence shown here is derived from an EMBL/GenBank/DDBJ whole genome shotgun (WGS) entry which is preliminary data.</text>
</comment>